<feature type="region of interest" description="Disordered" evidence="5">
    <location>
        <begin position="1122"/>
        <end position="1168"/>
    </location>
</feature>
<evidence type="ECO:0000256" key="3">
    <source>
        <dbReference type="ARBA" id="ARBA00023157"/>
    </source>
</evidence>
<evidence type="ECO:0000256" key="1">
    <source>
        <dbReference type="ARBA" id="ARBA00022536"/>
    </source>
</evidence>
<feature type="compositionally biased region" description="Basic residues" evidence="5">
    <location>
        <begin position="3067"/>
        <end position="3085"/>
    </location>
</feature>
<feature type="compositionally biased region" description="Polar residues" evidence="5">
    <location>
        <begin position="681"/>
        <end position="692"/>
    </location>
</feature>
<dbReference type="SUPFAM" id="SSF57196">
    <property type="entry name" value="EGF/Laminin"/>
    <property type="match status" value="2"/>
</dbReference>
<gene>
    <name evidence="8" type="ORF">GRG538_LOCUS1292</name>
</gene>
<accession>A0A817T4L4</accession>
<protein>
    <recommendedName>
        <fullName evidence="7">EGF-like domain-containing protein</fullName>
    </recommendedName>
</protein>
<keyword evidence="1 4" id="KW-0245">EGF-like domain</keyword>
<dbReference type="EMBL" id="CAJNYT010000034">
    <property type="protein sequence ID" value="CAF3308733.1"/>
    <property type="molecule type" value="Genomic_DNA"/>
</dbReference>
<feature type="region of interest" description="Disordered" evidence="5">
    <location>
        <begin position="1246"/>
        <end position="1270"/>
    </location>
</feature>
<comment type="caution">
    <text evidence="8">The sequence shown here is derived from an EMBL/GenBank/DDBJ whole genome shotgun (WGS) entry which is preliminary data.</text>
</comment>
<dbReference type="InterPro" id="IPR000742">
    <property type="entry name" value="EGF"/>
</dbReference>
<feature type="compositionally biased region" description="Polar residues" evidence="5">
    <location>
        <begin position="1599"/>
        <end position="1612"/>
    </location>
</feature>
<dbReference type="PROSITE" id="PS01186">
    <property type="entry name" value="EGF_2"/>
    <property type="match status" value="2"/>
</dbReference>
<feature type="region of interest" description="Disordered" evidence="5">
    <location>
        <begin position="2549"/>
        <end position="2573"/>
    </location>
</feature>
<dbReference type="InterPro" id="IPR051022">
    <property type="entry name" value="Notch_Cell-Fate_Det"/>
</dbReference>
<dbReference type="InterPro" id="IPR018097">
    <property type="entry name" value="EGF_Ca-bd_CS"/>
</dbReference>
<sequence>MYADGIDWFQYKALISLYSVLLLARRILIVESARPIIQSTDNQLCTRLQAMLSYGKYQTSQMPSNISYTSRYYGLNFLAYSPIDDLLIFIEPKHQIHVYNGHTIQPIANVNTTDIVGATSCASLSSESQHELFFIYETNTESNIISLRVCEVQFDTPSLKFEENICIGTITVQYDQPDLRLNGFTIKRDHAGTNKSLLFISTDIGLVYAVFETNTGALVGEPTIMNGTLNEGSIVVSSDGSVYYASKQEHLIYELHITNDFRLHFGKIIKANGIKQPFGLITDECNHLYVATRSMILVMFLKTFSTIRSVFSKASDLPITLERFNSTTYVYATIRTNAKKLPSYWMFNFLYFTEGEKIFLTTRQPAVNQEENFNSADITADDISMPILWPLSYLLPSETNKTKKYTQFFSAPRKPSSEFRKSNPSQLEKNNSVDSEISAISKENLQTRNISTVPSTPDSSDSNRSKNSDPDHILVDNTHHDSQQKLNKSLQNNVHSETYLLQNTSFDSQSFSKHTTESIISDGDLRARIEKEKNLSIHTNNHSHDYTSKRPLSDSKFANVTTETKESPFSDDDLQAFIEGRANFSKTQETQIKAYLEKQSLLNRTITSQFTTGTKTPISNTTVLDHKTDTDTTLFSDDVLQSFLEGRGNFSKEQEKQIKDYLSKQSSSNRDLISKYSTSTRLPGRISTTGDSIHSDRNTENTYSQKYPTKIPVIDSKSLSRTTDTAEIIFSEDDLRSYREGRGNLSKERETQIQAYLSKQSSSSPNIFSRYPIGTVLPGHIYTSDHMYENTTIPQINSEDIQRFTDSDGISISHDDLQSYLQGRGNLSLAKQKLIQAYLAKQAASNRSASSQHLNSKNLPTTKHTPHETDSQDYPSQMPIPDLENIDRPIDKEEIYFSDEDVQAFLESRGNLSKKQEEQIRTYLNKQSLSNRTTSVSTFSQSTKLPAGLEAMDNNMYTDLSNKTTLAKDNVTKKPLFDLDHSKSTIGIEGVLFSDDELRLYLEGRSNLSKSRIAQIEAHLNKQSSLKQNIFSSDSTSTKTPTALYTSNENVNGDHKREPAPLSGNLTRKPSSELDNFNASLDNEDKSFSNDELQSFLEGRANFSKKKQAQIEAYLSKQSSRYPNQFSTYPTNGKTPAESNKLEHEKHSEYQSQDAHSQNYSTKTPVSDPNLFKQTIDSQAIIFTDDDLRSFLEGRANLSKNQKTQIETHLSQTSPVNRSITVKNPIHKKLPVNIYPIDDNAYANDRSEHTQKQGLDSKKSLSDSKDTSRTVDTDHIVFTEDDLRSFLEGRSNLSQKQEAKIRSYLNKQSSYGTSSTSASYVSNKVQTSQIHTADDNMHTVHQTETSQPLTVSKDIVFSEDELRAYLEGRTNLSTNREAQIQAYLSRNSSLDQNQFSTSTQILTTIHGMNGKLDEKHESRYPTTPKSDSKFLNGTKDSQAIIFTDDELRSFLEGRANLSKSQKSHIETYLSQTSSLNRSIYVKYPIVTKSPTDVYSLDRNEYRDDESENTYLQSYLTKKPLADSKKFNQTMDTQDIIFSGDDLRSLLEDRVNLSPNQKAQIEAYLNKQISSDRTTPSNYSTNTSQTANKKVPDERVNSLHGKNNTQFRDNSGTTPLRSWKDFRHTIDTQGVTFTDNDLRSFLQDHVNLSQDQKIQIEAYLRKQSSANQSIFSNYQAGLKSPVKISTSEDSVEPDDKGEETELQDYDSKLQLSESKNLTSTIDSQRIMFSDDELRSFLEGRANLSKKQKEKIEIYLNQQSLSNQSSLSRSSTITKVPIGINPSDNKVDPYDKNARTYPGNYLTTIRPSDSKDFSASTASEGIIFSDDDVQSYLQGRSNLSSIQKAKIQAYLAKQTSSNGNVFSRYFTSTGKPTPHNESWIVPDRLTNVSFREPPGSLHPSSLPEKDFNSTSRRVTPSKYVSQNLSSMKPFTSSRTTILQRPWQSIGNQTHDLDKSIEKHQNISSDSNYDSNLQIHTFNEHSQLLKSTKNPSSDGHDEYYDTENKEKPFDSSGDGANQLSSWSTRSTVSMNTDEAKKILTTILSDKKSKIDKSMHRLSTISSSERLTQDKSNIHNSSILKDHNLVTKPNGIHADKGSTLHFTNYNEHAIGQEDDAHVNLSIFITKFKSKPHSTFSSVTPYELIPNKVKNISTDEAARFRTKYPVDIKTNRTPSESLVHSDVNTTHMDEVSLATNQSGVHFPVNKNQIFSPKTPNSSILQNQSITNNTSNTFDTSRHDLNDESKSIQDEIIHHKQTSTKSTLMTNQTLISNVTSGYFNQKFKDEMKHESSSAVSVGVNISSTLRILSPFIISSTTLLSSQRSPLSSSSLHPSPAYTSSTRFAKSTRLSSSQLFSETNTIIRKKLTATTGPSRSTDFTSSIDILQTSNKHSNIQTTDETTTSVIVPSTLMTSSSLLVTSEPYLTSTTAFDTYTTLQLASTEIESSSPSSYFKSTDIFSTDVQSITATSIPSTKFDSSPIIISDKMSIHSTLPTTLEINVSLLTSQPLKTTDTYQEESTSFDVTSTRFPSTYKSKIFTAFERTTVDVSNSSSKFSLPLSTQTTSPPTTSTRRYRTRKQQVTTWQTEPLSTIVLPTTSITSSYQTTFNQATSTQLPTDTSERTIFEPEQTFIIKPSFINNDSTTILSNDILNQLISNTSTSTNSSTERFIYFNLVDLPPSSWNLSLTSNESLVLDLVLPSSTNSNATTNLTFTNMEATSLSTKIVGAPINLQVDRVQTKQFSLTVNATDSGSNRNRTKSSVSDVIIGHVRSDQFELNFTKTDNMNVRVQQVDSATAELYFDDNFCTNESSLEINLNLSKNGTIRYGNRAPLYIGPVFTRVHMLKQSCDREQPLTLFFDICKQQNPCYNGGTCVSVMPNYDDSSYSRFDVGDVGYKCDCPPKTSGDHCQKSEFPSAYCLNGGSLFQLYDRHNKSIEKCICPAGFRGEHCEENIDNCKEITCSTHGICEDGIEKYACSCFDGFYGINCERKHVQTVLLQAASRSFGVVAILLIATIAGLVVASDIHTYLTRKQKAQSIANNISRISSELYENSVLLLGFSDAPIELNDLSRVRTRKKPVSLKQRQTHRTTRKRKSADYEQLARRKTVRTTSRASSQQYLETNQLNQPII</sequence>
<feature type="compositionally biased region" description="Polar residues" evidence="5">
    <location>
        <begin position="441"/>
        <end position="450"/>
    </location>
</feature>
<dbReference type="PROSITE" id="PS50026">
    <property type="entry name" value="EGF_3"/>
    <property type="match status" value="2"/>
</dbReference>
<feature type="compositionally biased region" description="Polar residues" evidence="5">
    <location>
        <begin position="1981"/>
        <end position="1990"/>
    </location>
</feature>
<evidence type="ECO:0000256" key="6">
    <source>
        <dbReference type="SAM" id="Phobius"/>
    </source>
</evidence>
<comment type="caution">
    <text evidence="4">Lacks conserved residue(s) required for the propagation of feature annotation.</text>
</comment>
<keyword evidence="6" id="KW-0812">Transmembrane</keyword>
<evidence type="ECO:0000313" key="8">
    <source>
        <dbReference type="EMBL" id="CAF3308733.1"/>
    </source>
</evidence>
<dbReference type="InterPro" id="IPR000152">
    <property type="entry name" value="EGF-type_Asp/Asn_hydroxyl_site"/>
</dbReference>
<dbReference type="PROSITE" id="PS00010">
    <property type="entry name" value="ASX_HYDROXYL"/>
    <property type="match status" value="1"/>
</dbReference>
<evidence type="ECO:0000256" key="4">
    <source>
        <dbReference type="PROSITE-ProRule" id="PRU00076"/>
    </source>
</evidence>
<dbReference type="SMART" id="SM00179">
    <property type="entry name" value="EGF_CA"/>
    <property type="match status" value="1"/>
</dbReference>
<keyword evidence="6" id="KW-0472">Membrane</keyword>
<feature type="compositionally biased region" description="Polar residues" evidence="5">
    <location>
        <begin position="1906"/>
        <end position="1917"/>
    </location>
</feature>
<dbReference type="InterPro" id="IPR001881">
    <property type="entry name" value="EGF-like_Ca-bd_dom"/>
</dbReference>
<evidence type="ECO:0000259" key="7">
    <source>
        <dbReference type="PROSITE" id="PS50026"/>
    </source>
</evidence>
<feature type="region of interest" description="Disordered" evidence="5">
    <location>
        <begin position="1889"/>
        <end position="1917"/>
    </location>
</feature>
<reference evidence="8" key="1">
    <citation type="submission" date="2021-02" db="EMBL/GenBank/DDBJ databases">
        <authorList>
            <person name="Nowell W R."/>
        </authorList>
    </citation>
    <scope>NUCLEOTIDE SEQUENCE</scope>
</reference>
<feature type="compositionally biased region" description="Polar residues" evidence="5">
    <location>
        <begin position="1150"/>
        <end position="1168"/>
    </location>
</feature>
<keyword evidence="2" id="KW-0677">Repeat</keyword>
<feature type="compositionally biased region" description="Acidic residues" evidence="5">
    <location>
        <begin position="1688"/>
        <end position="1703"/>
    </location>
</feature>
<feature type="compositionally biased region" description="Polar residues" evidence="5">
    <location>
        <begin position="1122"/>
        <end position="1138"/>
    </location>
</feature>
<name>A0A817T4L4_9BILA</name>
<keyword evidence="6" id="KW-1133">Transmembrane helix</keyword>
<feature type="disulfide bond" evidence="4">
    <location>
        <begin position="2932"/>
        <end position="2941"/>
    </location>
</feature>
<feature type="compositionally biased region" description="Polar residues" evidence="5">
    <location>
        <begin position="1032"/>
        <end position="1051"/>
    </location>
</feature>
<feature type="compositionally biased region" description="Polar residues" evidence="5">
    <location>
        <begin position="2011"/>
        <end position="2022"/>
    </location>
</feature>
<feature type="compositionally biased region" description="Low complexity" evidence="5">
    <location>
        <begin position="451"/>
        <end position="460"/>
    </location>
</feature>
<dbReference type="PROSITE" id="PS01187">
    <property type="entry name" value="EGF_CA"/>
    <property type="match status" value="1"/>
</dbReference>
<feature type="compositionally biased region" description="Polar residues" evidence="5">
    <location>
        <begin position="3099"/>
        <end position="3120"/>
    </location>
</feature>
<evidence type="ECO:0000256" key="5">
    <source>
        <dbReference type="SAM" id="MobiDB-lite"/>
    </source>
</evidence>
<dbReference type="Gene3D" id="2.10.25.10">
    <property type="entry name" value="Laminin"/>
    <property type="match status" value="3"/>
</dbReference>
<feature type="compositionally biased region" description="Polar residues" evidence="5">
    <location>
        <begin position="422"/>
        <end position="435"/>
    </location>
</feature>
<feature type="region of interest" description="Disordered" evidence="5">
    <location>
        <begin position="681"/>
        <end position="703"/>
    </location>
</feature>
<feature type="region of interest" description="Disordered" evidence="5">
    <location>
        <begin position="1981"/>
        <end position="2022"/>
    </location>
</feature>
<feature type="region of interest" description="Disordered" evidence="5">
    <location>
        <begin position="845"/>
        <end position="879"/>
    </location>
</feature>
<feature type="compositionally biased region" description="Basic and acidic residues" evidence="5">
    <location>
        <begin position="1140"/>
        <end position="1149"/>
    </location>
</feature>
<proteinExistence type="predicted"/>
<feature type="region of interest" description="Disordered" evidence="5">
    <location>
        <begin position="3067"/>
        <end position="3120"/>
    </location>
</feature>
<feature type="disulfide bond" evidence="4">
    <location>
        <begin position="2970"/>
        <end position="2979"/>
    </location>
</feature>
<feature type="compositionally biased region" description="Polar residues" evidence="5">
    <location>
        <begin position="1566"/>
        <end position="1587"/>
    </location>
</feature>
<dbReference type="GO" id="GO:0005509">
    <property type="term" value="F:calcium ion binding"/>
    <property type="evidence" value="ECO:0007669"/>
    <property type="project" value="InterPro"/>
</dbReference>
<dbReference type="SUPFAM" id="SSF63829">
    <property type="entry name" value="Calcium-dependent phosphotriesterase"/>
    <property type="match status" value="1"/>
</dbReference>
<feature type="transmembrane region" description="Helical" evidence="6">
    <location>
        <begin position="2996"/>
        <end position="3016"/>
    </location>
</feature>
<feature type="region of interest" description="Disordered" evidence="5">
    <location>
        <begin position="1682"/>
        <end position="1704"/>
    </location>
</feature>
<evidence type="ECO:0000313" key="9">
    <source>
        <dbReference type="Proteomes" id="UP000663872"/>
    </source>
</evidence>
<feature type="domain" description="EGF-like" evidence="7">
    <location>
        <begin position="2944"/>
        <end position="2980"/>
    </location>
</feature>
<feature type="compositionally biased region" description="Polar residues" evidence="5">
    <location>
        <begin position="1064"/>
        <end position="1081"/>
    </location>
</feature>
<feature type="region of interest" description="Disordered" evidence="5">
    <location>
        <begin position="1565"/>
        <end position="1612"/>
    </location>
</feature>
<feature type="compositionally biased region" description="Basic and acidic residues" evidence="5">
    <location>
        <begin position="461"/>
        <end position="476"/>
    </location>
</feature>
<feature type="compositionally biased region" description="Low complexity" evidence="5">
    <location>
        <begin position="2549"/>
        <end position="2564"/>
    </location>
</feature>
<dbReference type="PROSITE" id="PS00022">
    <property type="entry name" value="EGF_1"/>
    <property type="match status" value="2"/>
</dbReference>
<dbReference type="SMART" id="SM00181">
    <property type="entry name" value="EGF"/>
    <property type="match status" value="3"/>
</dbReference>
<feature type="compositionally biased region" description="Basic and acidic residues" evidence="5">
    <location>
        <begin position="1991"/>
        <end position="2006"/>
    </location>
</feature>
<feature type="domain" description="EGF-like" evidence="7">
    <location>
        <begin position="2896"/>
        <end position="2942"/>
    </location>
</feature>
<evidence type="ECO:0000256" key="2">
    <source>
        <dbReference type="ARBA" id="ARBA00022737"/>
    </source>
</evidence>
<dbReference type="Proteomes" id="UP000663872">
    <property type="component" value="Unassembled WGS sequence"/>
</dbReference>
<feature type="region of interest" description="Disordered" evidence="5">
    <location>
        <begin position="1032"/>
        <end position="1085"/>
    </location>
</feature>
<feature type="region of interest" description="Disordered" evidence="5">
    <location>
        <begin position="413"/>
        <end position="476"/>
    </location>
</feature>
<dbReference type="PANTHER" id="PTHR24049">
    <property type="entry name" value="CRUMBS FAMILY MEMBER"/>
    <property type="match status" value="1"/>
</dbReference>
<organism evidence="8 9">
    <name type="scientific">Rotaria socialis</name>
    <dbReference type="NCBI Taxonomy" id="392032"/>
    <lineage>
        <taxon>Eukaryota</taxon>
        <taxon>Metazoa</taxon>
        <taxon>Spiralia</taxon>
        <taxon>Gnathifera</taxon>
        <taxon>Rotifera</taxon>
        <taxon>Eurotatoria</taxon>
        <taxon>Bdelloidea</taxon>
        <taxon>Philodinida</taxon>
        <taxon>Philodinidae</taxon>
        <taxon>Rotaria</taxon>
    </lineage>
</organism>
<keyword evidence="3 4" id="KW-1015">Disulfide bond</keyword>
<feature type="compositionally biased region" description="Polar residues" evidence="5">
    <location>
        <begin position="845"/>
        <end position="863"/>
    </location>
</feature>
<dbReference type="CDD" id="cd00054">
    <property type="entry name" value="EGF_CA"/>
    <property type="match status" value="2"/>
</dbReference>